<organism evidence="2 3">
    <name type="scientific">Zopfia rhizophila CBS 207.26</name>
    <dbReference type="NCBI Taxonomy" id="1314779"/>
    <lineage>
        <taxon>Eukaryota</taxon>
        <taxon>Fungi</taxon>
        <taxon>Dikarya</taxon>
        <taxon>Ascomycota</taxon>
        <taxon>Pezizomycotina</taxon>
        <taxon>Dothideomycetes</taxon>
        <taxon>Dothideomycetes incertae sedis</taxon>
        <taxon>Zopfiaceae</taxon>
        <taxon>Zopfia</taxon>
    </lineage>
</organism>
<accession>A0A6A6DVK1</accession>
<keyword evidence="3" id="KW-1185">Reference proteome</keyword>
<dbReference type="OrthoDB" id="674604at2759"/>
<dbReference type="InterPro" id="IPR027417">
    <property type="entry name" value="P-loop_NTPase"/>
</dbReference>
<feature type="domain" description="NB-ARC" evidence="1">
    <location>
        <begin position="44"/>
        <end position="104"/>
    </location>
</feature>
<evidence type="ECO:0000313" key="2">
    <source>
        <dbReference type="EMBL" id="KAF2183063.1"/>
    </source>
</evidence>
<dbReference type="EMBL" id="ML994644">
    <property type="protein sequence ID" value="KAF2183063.1"/>
    <property type="molecule type" value="Genomic_DNA"/>
</dbReference>
<dbReference type="SUPFAM" id="SSF52540">
    <property type="entry name" value="P-loop containing nucleoside triphosphate hydrolases"/>
    <property type="match status" value="1"/>
</dbReference>
<evidence type="ECO:0000313" key="3">
    <source>
        <dbReference type="Proteomes" id="UP000800200"/>
    </source>
</evidence>
<dbReference type="Gene3D" id="3.40.50.300">
    <property type="entry name" value="P-loop containing nucleotide triphosphate hydrolases"/>
    <property type="match status" value="1"/>
</dbReference>
<gene>
    <name evidence="2" type="ORF">K469DRAFT_786379</name>
</gene>
<sequence length="137" mass="15698">MTDHGKYKVAFSLRGVPVVHQFVPHETKLQELKQYFLHETPLTSQQKVFVVYGLGGIGKTQLAIEFARKNQGRFSSVFWLDGSSETSLKQSFVRMALQLPREDLTVDGVEMLKQSIININIAVRECLRWLSLPLNRH</sequence>
<dbReference type="Proteomes" id="UP000800200">
    <property type="component" value="Unassembled WGS sequence"/>
</dbReference>
<dbReference type="GO" id="GO:0043531">
    <property type="term" value="F:ADP binding"/>
    <property type="evidence" value="ECO:0007669"/>
    <property type="project" value="InterPro"/>
</dbReference>
<dbReference type="InterPro" id="IPR002182">
    <property type="entry name" value="NB-ARC"/>
</dbReference>
<reference evidence="2" key="1">
    <citation type="journal article" date="2020" name="Stud. Mycol.">
        <title>101 Dothideomycetes genomes: a test case for predicting lifestyles and emergence of pathogens.</title>
        <authorList>
            <person name="Haridas S."/>
            <person name="Albert R."/>
            <person name="Binder M."/>
            <person name="Bloem J."/>
            <person name="Labutti K."/>
            <person name="Salamov A."/>
            <person name="Andreopoulos B."/>
            <person name="Baker S."/>
            <person name="Barry K."/>
            <person name="Bills G."/>
            <person name="Bluhm B."/>
            <person name="Cannon C."/>
            <person name="Castanera R."/>
            <person name="Culley D."/>
            <person name="Daum C."/>
            <person name="Ezra D."/>
            <person name="Gonzalez J."/>
            <person name="Henrissat B."/>
            <person name="Kuo A."/>
            <person name="Liang C."/>
            <person name="Lipzen A."/>
            <person name="Lutzoni F."/>
            <person name="Magnuson J."/>
            <person name="Mondo S."/>
            <person name="Nolan M."/>
            <person name="Ohm R."/>
            <person name="Pangilinan J."/>
            <person name="Park H.-J."/>
            <person name="Ramirez L."/>
            <person name="Alfaro M."/>
            <person name="Sun H."/>
            <person name="Tritt A."/>
            <person name="Yoshinaga Y."/>
            <person name="Zwiers L.-H."/>
            <person name="Turgeon B."/>
            <person name="Goodwin S."/>
            <person name="Spatafora J."/>
            <person name="Crous P."/>
            <person name="Grigoriev I."/>
        </authorList>
    </citation>
    <scope>NUCLEOTIDE SEQUENCE</scope>
    <source>
        <strain evidence="2">CBS 207.26</strain>
    </source>
</reference>
<evidence type="ECO:0000259" key="1">
    <source>
        <dbReference type="Pfam" id="PF00931"/>
    </source>
</evidence>
<dbReference type="AlphaFoldDB" id="A0A6A6DVK1"/>
<name>A0A6A6DVK1_9PEZI</name>
<proteinExistence type="predicted"/>
<dbReference type="Pfam" id="PF00931">
    <property type="entry name" value="NB-ARC"/>
    <property type="match status" value="1"/>
</dbReference>
<protein>
    <recommendedName>
        <fullName evidence="1">NB-ARC domain-containing protein</fullName>
    </recommendedName>
</protein>